<feature type="transmembrane region" description="Helical" evidence="7">
    <location>
        <begin position="262"/>
        <end position="283"/>
    </location>
</feature>
<feature type="transmembrane region" description="Helical" evidence="7">
    <location>
        <begin position="26"/>
        <end position="47"/>
    </location>
</feature>
<dbReference type="InterPro" id="IPR010290">
    <property type="entry name" value="TM_effector"/>
</dbReference>
<proteinExistence type="predicted"/>
<dbReference type="SUPFAM" id="SSF103473">
    <property type="entry name" value="MFS general substrate transporter"/>
    <property type="match status" value="1"/>
</dbReference>
<evidence type="ECO:0000256" key="1">
    <source>
        <dbReference type="ARBA" id="ARBA00004651"/>
    </source>
</evidence>
<reference evidence="8 9" key="1">
    <citation type="submission" date="2018-11" db="EMBL/GenBank/DDBJ databases">
        <title>Trebonia kvetii gen.nov., sp.nov., a novel acidophilic actinobacterium, and proposal of the new actinobacterial family Treboniaceae fam. nov.</title>
        <authorList>
            <person name="Rapoport D."/>
            <person name="Sagova-Mareckova M."/>
            <person name="Sedlacek I."/>
            <person name="Provaznik J."/>
            <person name="Kralova S."/>
            <person name="Pavlinic D."/>
            <person name="Benes V."/>
            <person name="Kopecky J."/>
        </authorList>
    </citation>
    <scope>NUCLEOTIDE SEQUENCE [LARGE SCALE GENOMIC DNA]</scope>
    <source>
        <strain evidence="8 9">15Tr583</strain>
    </source>
</reference>
<keyword evidence="6 7" id="KW-0472">Membrane</keyword>
<keyword evidence="5 7" id="KW-1133">Transmembrane helix</keyword>
<feature type="transmembrane region" description="Helical" evidence="7">
    <location>
        <begin position="226"/>
        <end position="250"/>
    </location>
</feature>
<dbReference type="AlphaFoldDB" id="A0A6P2BXX4"/>
<gene>
    <name evidence="8" type="ORF">EAS64_21930</name>
</gene>
<evidence type="ECO:0000256" key="6">
    <source>
        <dbReference type="ARBA" id="ARBA00023136"/>
    </source>
</evidence>
<dbReference type="CDD" id="cd06173">
    <property type="entry name" value="MFS_MefA_like"/>
    <property type="match status" value="1"/>
</dbReference>
<evidence type="ECO:0000256" key="5">
    <source>
        <dbReference type="ARBA" id="ARBA00022989"/>
    </source>
</evidence>
<keyword evidence="3" id="KW-1003">Cell membrane</keyword>
<evidence type="ECO:0000256" key="7">
    <source>
        <dbReference type="SAM" id="Phobius"/>
    </source>
</evidence>
<evidence type="ECO:0000256" key="3">
    <source>
        <dbReference type="ARBA" id="ARBA00022475"/>
    </source>
</evidence>
<feature type="transmembrane region" description="Helical" evidence="7">
    <location>
        <begin position="290"/>
        <end position="308"/>
    </location>
</feature>
<sequence>MLWRAPARRYPVLAIRDFRILLADRLLAPFSAGFSMVGVSFAVLNLTGSTADLSYVLAAQIAPMLVFSLISGVFADRFKPQWVIAAANACIVLGEGTFGVLVLTGHPALWAMIGLETLSGIGIALFYPASQALLPQLVPDALLQEASSISRLAMNTGQMTGAAVAGLVVAAAGPGWALTLCAIGMTGTIPLMFQVKGNVRPVRDVAHQPNMISELREGWTEFRSHTWLWATVIQFCLVMMAFNGGTMVLGPVVARTHLGGPAAWGAITAADAFGLIVGGLISLRYTPRRPMLFVVLTGGTMAIPPLALALVLPLPAICFVAFSIGALAEVMMVQWTVQMATRIPADKLARVSSYDALGSMAAMPIGALAAGPLAAGIGVSATQFASAAVIVVASAFTLIPRDIWTIRNDDIAGRAAVTGSDAAVDGDLAVPDAVLGTGAALGRTGVIASAQAGADLC</sequence>
<keyword evidence="4 7" id="KW-0812">Transmembrane</keyword>
<accession>A0A6P2BXX4</accession>
<keyword evidence="2" id="KW-0813">Transport</keyword>
<feature type="transmembrane region" description="Helical" evidence="7">
    <location>
        <begin position="381"/>
        <end position="399"/>
    </location>
</feature>
<dbReference type="GO" id="GO:0005886">
    <property type="term" value="C:plasma membrane"/>
    <property type="evidence" value="ECO:0007669"/>
    <property type="project" value="UniProtKB-SubCell"/>
</dbReference>
<feature type="transmembrane region" description="Helical" evidence="7">
    <location>
        <begin position="314"/>
        <end position="333"/>
    </location>
</feature>
<feature type="transmembrane region" description="Helical" evidence="7">
    <location>
        <begin position="53"/>
        <end position="75"/>
    </location>
</feature>
<evidence type="ECO:0000256" key="4">
    <source>
        <dbReference type="ARBA" id="ARBA00022692"/>
    </source>
</evidence>
<feature type="transmembrane region" description="Helical" evidence="7">
    <location>
        <begin position="82"/>
        <end position="102"/>
    </location>
</feature>
<dbReference type="Proteomes" id="UP000460272">
    <property type="component" value="Unassembled WGS sequence"/>
</dbReference>
<dbReference type="PANTHER" id="PTHR23513">
    <property type="entry name" value="INTEGRAL MEMBRANE EFFLUX PROTEIN-RELATED"/>
    <property type="match status" value="1"/>
</dbReference>
<comment type="caution">
    <text evidence="8">The sequence shown here is derived from an EMBL/GenBank/DDBJ whole genome shotgun (WGS) entry which is preliminary data.</text>
</comment>
<evidence type="ECO:0000256" key="2">
    <source>
        <dbReference type="ARBA" id="ARBA00022448"/>
    </source>
</evidence>
<name>A0A6P2BXX4_9ACTN</name>
<organism evidence="8 9">
    <name type="scientific">Trebonia kvetii</name>
    <dbReference type="NCBI Taxonomy" id="2480626"/>
    <lineage>
        <taxon>Bacteria</taxon>
        <taxon>Bacillati</taxon>
        <taxon>Actinomycetota</taxon>
        <taxon>Actinomycetes</taxon>
        <taxon>Streptosporangiales</taxon>
        <taxon>Treboniaceae</taxon>
        <taxon>Trebonia</taxon>
    </lineage>
</organism>
<dbReference type="RefSeq" id="WP_145855565.1">
    <property type="nucleotide sequence ID" value="NZ_RPFW01000004.1"/>
</dbReference>
<dbReference type="Pfam" id="PF05977">
    <property type="entry name" value="MFS_3"/>
    <property type="match status" value="1"/>
</dbReference>
<protein>
    <submittedName>
        <fullName evidence="8">MFS transporter</fullName>
    </submittedName>
</protein>
<dbReference type="InterPro" id="IPR036259">
    <property type="entry name" value="MFS_trans_sf"/>
</dbReference>
<dbReference type="EMBL" id="RPFW01000004">
    <property type="protein sequence ID" value="TVZ03111.1"/>
    <property type="molecule type" value="Genomic_DNA"/>
</dbReference>
<dbReference type="Gene3D" id="1.20.1250.20">
    <property type="entry name" value="MFS general substrate transporter like domains"/>
    <property type="match status" value="1"/>
</dbReference>
<dbReference type="OrthoDB" id="4528313at2"/>
<feature type="transmembrane region" description="Helical" evidence="7">
    <location>
        <begin position="354"/>
        <end position="375"/>
    </location>
</feature>
<keyword evidence="9" id="KW-1185">Reference proteome</keyword>
<evidence type="ECO:0000313" key="9">
    <source>
        <dbReference type="Proteomes" id="UP000460272"/>
    </source>
</evidence>
<comment type="subcellular location">
    <subcellularLocation>
        <location evidence="1">Cell membrane</location>
        <topology evidence="1">Multi-pass membrane protein</topology>
    </subcellularLocation>
</comment>
<evidence type="ECO:0000313" key="8">
    <source>
        <dbReference type="EMBL" id="TVZ03111.1"/>
    </source>
</evidence>
<dbReference type="PANTHER" id="PTHR23513:SF11">
    <property type="entry name" value="STAPHYLOFERRIN A TRANSPORTER"/>
    <property type="match status" value="1"/>
</dbReference>